<accession>A0A481ZBR4</accession>
<dbReference type="EMBL" id="MK500567">
    <property type="protein sequence ID" value="QBK92121.1"/>
    <property type="molecule type" value="Genomic_DNA"/>
</dbReference>
<dbReference type="InterPro" id="IPR002110">
    <property type="entry name" value="Ankyrin_rpt"/>
</dbReference>
<dbReference type="InterPro" id="IPR036770">
    <property type="entry name" value="Ankyrin_rpt-contain_sf"/>
</dbReference>
<dbReference type="PANTHER" id="PTHR24171:SF8">
    <property type="entry name" value="BRCA1-ASSOCIATED RING DOMAIN PROTEIN 1"/>
    <property type="match status" value="1"/>
</dbReference>
<reference evidence="3" key="1">
    <citation type="journal article" date="2019" name="MBio">
        <title>Virus Genomes from Deep Sea Sediments Expand the Ocean Megavirome and Support Independent Origins of Viral Gigantism.</title>
        <authorList>
            <person name="Backstrom D."/>
            <person name="Yutin N."/>
            <person name="Jorgensen S.L."/>
            <person name="Dharamshi J."/>
            <person name="Homa F."/>
            <person name="Zaremba-Niedwiedzka K."/>
            <person name="Spang A."/>
            <person name="Wolf Y.I."/>
            <person name="Koonin E.V."/>
            <person name="Ettema T.J."/>
        </authorList>
    </citation>
    <scope>NUCLEOTIDE SEQUENCE</scope>
</reference>
<dbReference type="PROSITE" id="PS50297">
    <property type="entry name" value="ANK_REP_REGION"/>
    <property type="match status" value="1"/>
</dbReference>
<dbReference type="Gene3D" id="1.25.40.20">
    <property type="entry name" value="Ankyrin repeat-containing domain"/>
    <property type="match status" value="2"/>
</dbReference>
<evidence type="ECO:0000256" key="2">
    <source>
        <dbReference type="ARBA" id="ARBA00023043"/>
    </source>
</evidence>
<name>A0A481ZBR4_9VIRU</name>
<dbReference type="Pfam" id="PF12796">
    <property type="entry name" value="Ank_2"/>
    <property type="match status" value="1"/>
</dbReference>
<dbReference type="PROSITE" id="PS50088">
    <property type="entry name" value="ANK_REPEAT"/>
    <property type="match status" value="1"/>
</dbReference>
<evidence type="ECO:0000313" key="3">
    <source>
        <dbReference type="EMBL" id="QBK92121.1"/>
    </source>
</evidence>
<proteinExistence type="predicted"/>
<gene>
    <name evidence="3" type="ORF">LCPAC304_04680</name>
</gene>
<organism evidence="3">
    <name type="scientific">Pithovirus LCPAC304</name>
    <dbReference type="NCBI Taxonomy" id="2506594"/>
    <lineage>
        <taxon>Viruses</taxon>
        <taxon>Pithoviruses</taxon>
    </lineage>
</organism>
<dbReference type="Gene3D" id="1.10.720.30">
    <property type="entry name" value="SAP domain"/>
    <property type="match status" value="1"/>
</dbReference>
<dbReference type="GO" id="GO:0004842">
    <property type="term" value="F:ubiquitin-protein transferase activity"/>
    <property type="evidence" value="ECO:0007669"/>
    <property type="project" value="TreeGrafter"/>
</dbReference>
<dbReference type="SMART" id="SM00248">
    <property type="entry name" value="ANK"/>
    <property type="match status" value="4"/>
</dbReference>
<dbReference type="SUPFAM" id="SSF48403">
    <property type="entry name" value="Ankyrin repeat"/>
    <property type="match status" value="1"/>
</dbReference>
<dbReference type="GO" id="GO:0085020">
    <property type="term" value="P:protein K6-linked ubiquitination"/>
    <property type="evidence" value="ECO:0007669"/>
    <property type="project" value="TreeGrafter"/>
</dbReference>
<keyword evidence="1" id="KW-0677">Repeat</keyword>
<protein>
    <submittedName>
        <fullName evidence="3">Rho termination factor, N-terminal domain, F-box domain and Ankyrin repeat protein</fullName>
    </submittedName>
</protein>
<dbReference type="InterPro" id="IPR036361">
    <property type="entry name" value="SAP_dom_sf"/>
</dbReference>
<keyword evidence="2" id="KW-0040">ANK repeat</keyword>
<dbReference type="PANTHER" id="PTHR24171">
    <property type="entry name" value="ANKYRIN REPEAT DOMAIN-CONTAINING PROTEIN 39-RELATED"/>
    <property type="match status" value="1"/>
</dbReference>
<evidence type="ECO:0000256" key="1">
    <source>
        <dbReference type="ARBA" id="ARBA00022737"/>
    </source>
</evidence>
<sequence>MIFFNKYKACKSVNMDIIDMYRKRDALMKALREGNTPKIEKLLESGLDPNFKDGSNRNVSWSPLSRANNKEVAKLLLDHDADPNFKFDEGGDALYWTAIGYGPEDSEILETLLEYKADPNHQSKYGYTALHAASRNSKLDNVRVLLRYGADPRIRTCCGQTPRNATRNTEIKKLLTKDLDFCDLTVGELKDVAREKKLKGWSRLKKADLIDFLEETLLSQNNV</sequence>